<reference evidence="1 2" key="1">
    <citation type="journal article" date="2012" name="BMC Genomics">
        <title>Tools to kill: Genome of one of the most destructive plant pathogenic fungi Macrophomina phaseolina.</title>
        <authorList>
            <person name="Islam M.S."/>
            <person name="Haque M.S."/>
            <person name="Islam M.M."/>
            <person name="Emdad E.M."/>
            <person name="Halim A."/>
            <person name="Hossen Q.M.M."/>
            <person name="Hossain M.Z."/>
            <person name="Ahmed B."/>
            <person name="Rahim S."/>
            <person name="Rahman M.S."/>
            <person name="Alam M.M."/>
            <person name="Hou S."/>
            <person name="Wan X."/>
            <person name="Saito J.A."/>
            <person name="Alam M."/>
        </authorList>
    </citation>
    <scope>NUCLEOTIDE SEQUENCE [LARGE SCALE GENOMIC DNA]</scope>
    <source>
        <strain evidence="1 2">MS6</strain>
    </source>
</reference>
<dbReference type="GO" id="GO:0008483">
    <property type="term" value="F:transaminase activity"/>
    <property type="evidence" value="ECO:0007669"/>
    <property type="project" value="UniProtKB-KW"/>
</dbReference>
<dbReference type="HOGENOM" id="CLU_1928019_0_0_1"/>
<protein>
    <submittedName>
        <fullName evidence="1">Aminotransferase class I/classII</fullName>
    </submittedName>
</protein>
<gene>
    <name evidence="1" type="ORF">MPH_06197</name>
</gene>
<keyword evidence="1" id="KW-0808">Transferase</keyword>
<name>K2R2W6_MACPH</name>
<sequence>MMSLKCLAKRPRGCYYAAWGAPSAMRMRRAAHTRGNLDTSLPSNSFQSWEYEMHRCIARYIRLVGQIAEHWEEMEKSTRTTKRIAEVASFTQRGQKRCPHEFEVQNPAILTFSPWDTFQGPMHQKYLLEQL</sequence>
<dbReference type="InParanoid" id="K2R2W6"/>
<dbReference type="VEuPathDB" id="FungiDB:MPH_06197"/>
<dbReference type="Proteomes" id="UP000007129">
    <property type="component" value="Unassembled WGS sequence"/>
</dbReference>
<organism evidence="1 2">
    <name type="scientific">Macrophomina phaseolina (strain MS6)</name>
    <name type="common">Charcoal rot fungus</name>
    <dbReference type="NCBI Taxonomy" id="1126212"/>
    <lineage>
        <taxon>Eukaryota</taxon>
        <taxon>Fungi</taxon>
        <taxon>Dikarya</taxon>
        <taxon>Ascomycota</taxon>
        <taxon>Pezizomycotina</taxon>
        <taxon>Dothideomycetes</taxon>
        <taxon>Dothideomycetes incertae sedis</taxon>
        <taxon>Botryosphaeriales</taxon>
        <taxon>Botryosphaeriaceae</taxon>
        <taxon>Macrophomina</taxon>
    </lineage>
</organism>
<keyword evidence="1" id="KW-0032">Aminotransferase</keyword>
<evidence type="ECO:0000313" key="1">
    <source>
        <dbReference type="EMBL" id="EKG16616.1"/>
    </source>
</evidence>
<evidence type="ECO:0000313" key="2">
    <source>
        <dbReference type="Proteomes" id="UP000007129"/>
    </source>
</evidence>
<accession>K2R2W6</accession>
<comment type="caution">
    <text evidence="1">The sequence shown here is derived from an EMBL/GenBank/DDBJ whole genome shotgun (WGS) entry which is preliminary data.</text>
</comment>
<dbReference type="AlphaFoldDB" id="K2R2W6"/>
<proteinExistence type="predicted"/>
<dbReference type="EMBL" id="AHHD01000266">
    <property type="protein sequence ID" value="EKG16616.1"/>
    <property type="molecule type" value="Genomic_DNA"/>
</dbReference>